<dbReference type="STRING" id="686832.A0A0C3C6P7"/>
<proteinExistence type="predicted"/>
<reference evidence="2 3" key="1">
    <citation type="submission" date="2014-04" db="EMBL/GenBank/DDBJ databases">
        <authorList>
            <consortium name="DOE Joint Genome Institute"/>
            <person name="Kuo A."/>
            <person name="Gay G."/>
            <person name="Dore J."/>
            <person name="Kohler A."/>
            <person name="Nagy L.G."/>
            <person name="Floudas D."/>
            <person name="Copeland A."/>
            <person name="Barry K.W."/>
            <person name="Cichocki N."/>
            <person name="Veneault-Fourrey C."/>
            <person name="LaButti K."/>
            <person name="Lindquist E.A."/>
            <person name="Lipzen A."/>
            <person name="Lundell T."/>
            <person name="Morin E."/>
            <person name="Murat C."/>
            <person name="Sun H."/>
            <person name="Tunlid A."/>
            <person name="Henrissat B."/>
            <person name="Grigoriev I.V."/>
            <person name="Hibbett D.S."/>
            <person name="Martin F."/>
            <person name="Nordberg H.P."/>
            <person name="Cantor M.N."/>
            <person name="Hua S.X."/>
        </authorList>
    </citation>
    <scope>NUCLEOTIDE SEQUENCE [LARGE SCALE GENOMIC DNA]</scope>
    <source>
        <strain evidence="3">h7</strain>
    </source>
</reference>
<dbReference type="Pfam" id="PF10303">
    <property type="entry name" value="DUF2408"/>
    <property type="match status" value="2"/>
</dbReference>
<gene>
    <name evidence="2" type="ORF">M413DRAFT_442518</name>
</gene>
<dbReference type="AlphaFoldDB" id="A0A0C3C6P7"/>
<dbReference type="GO" id="GO:0005634">
    <property type="term" value="C:nucleus"/>
    <property type="evidence" value="ECO:0007669"/>
    <property type="project" value="TreeGrafter"/>
</dbReference>
<feature type="region of interest" description="Disordered" evidence="1">
    <location>
        <begin position="428"/>
        <end position="459"/>
    </location>
</feature>
<sequence length="459" mass="51891">MAPVPQEELPILEALINIRNRLTALKKDRGEFIKAQDVNSLHQAVVKQITKLNDVRDDNTQYNNRLDTTLADVFSLLSLFYLTIGKTRDAPATYCQIASMRQILNHMNESAVYNEADLAPFHKRLSELRQIVQQDGEHAKHPKALTKLLERQLNECDAIVTQLQESLAVLSPELVPVHQKLVTIRRQLVTLAAKEGSQKAELKPLQEELRRIDSTRVDGKFLAPGGIVPSSQAICSSLLEECFEIAQEIKAHEDSKNVASSLKPIYDRLSGIRVELESLVMTHRWSLRETDLFNYSLSLQEIDKMRVDGKFVDSEGNRPPGQYVLLYLLRRCYGLIYRLLSSSEPVSEELMPIANKLTTVKKCLNEVLKYGGPFNARDLYPYQLALFQIDSLRKEGRFIGVDGSIPEGQGIINANLSECHELVEMLKESMDEGETEEDDEDDYDYVSDSGSEPADGRRS</sequence>
<dbReference type="GO" id="GO:0005737">
    <property type="term" value="C:cytoplasm"/>
    <property type="evidence" value="ECO:0007669"/>
    <property type="project" value="TreeGrafter"/>
</dbReference>
<feature type="compositionally biased region" description="Acidic residues" evidence="1">
    <location>
        <begin position="431"/>
        <end position="445"/>
    </location>
</feature>
<dbReference type="PANTHER" id="PTHR28086">
    <property type="entry name" value="UPF0662 PROTEIN YPL260W"/>
    <property type="match status" value="1"/>
</dbReference>
<evidence type="ECO:0000313" key="2">
    <source>
        <dbReference type="EMBL" id="KIM44555.1"/>
    </source>
</evidence>
<dbReference type="PANTHER" id="PTHR28086:SF1">
    <property type="entry name" value="CU(2+) SUPPRESSING AND BLEOMYCIN SENSITIVE PROTEIN 1"/>
    <property type="match status" value="1"/>
</dbReference>
<evidence type="ECO:0000256" key="1">
    <source>
        <dbReference type="SAM" id="MobiDB-lite"/>
    </source>
</evidence>
<name>A0A0C3C6P7_HEBCY</name>
<dbReference type="OrthoDB" id="2011986at2759"/>
<accession>A0A0C3C6P7</accession>
<reference evidence="3" key="2">
    <citation type="submission" date="2015-01" db="EMBL/GenBank/DDBJ databases">
        <title>Evolutionary Origins and Diversification of the Mycorrhizal Mutualists.</title>
        <authorList>
            <consortium name="DOE Joint Genome Institute"/>
            <consortium name="Mycorrhizal Genomics Consortium"/>
            <person name="Kohler A."/>
            <person name="Kuo A."/>
            <person name="Nagy L.G."/>
            <person name="Floudas D."/>
            <person name="Copeland A."/>
            <person name="Barry K.W."/>
            <person name="Cichocki N."/>
            <person name="Veneault-Fourrey C."/>
            <person name="LaButti K."/>
            <person name="Lindquist E.A."/>
            <person name="Lipzen A."/>
            <person name="Lundell T."/>
            <person name="Morin E."/>
            <person name="Murat C."/>
            <person name="Riley R."/>
            <person name="Ohm R."/>
            <person name="Sun H."/>
            <person name="Tunlid A."/>
            <person name="Henrissat B."/>
            <person name="Grigoriev I.V."/>
            <person name="Hibbett D.S."/>
            <person name="Martin F."/>
        </authorList>
    </citation>
    <scope>NUCLEOTIDE SEQUENCE [LARGE SCALE GENOMIC DNA]</scope>
    <source>
        <strain evidence="3">h7</strain>
    </source>
</reference>
<dbReference type="HOGENOM" id="CLU_026648_1_0_1"/>
<dbReference type="EMBL" id="KN831773">
    <property type="protein sequence ID" value="KIM44555.1"/>
    <property type="molecule type" value="Genomic_DNA"/>
</dbReference>
<dbReference type="Proteomes" id="UP000053424">
    <property type="component" value="Unassembled WGS sequence"/>
</dbReference>
<protein>
    <submittedName>
        <fullName evidence="2">Uncharacterized protein</fullName>
    </submittedName>
</protein>
<dbReference type="InterPro" id="IPR018810">
    <property type="entry name" value="UPF0662"/>
</dbReference>
<organism evidence="2 3">
    <name type="scientific">Hebeloma cylindrosporum</name>
    <dbReference type="NCBI Taxonomy" id="76867"/>
    <lineage>
        <taxon>Eukaryota</taxon>
        <taxon>Fungi</taxon>
        <taxon>Dikarya</taxon>
        <taxon>Basidiomycota</taxon>
        <taxon>Agaricomycotina</taxon>
        <taxon>Agaricomycetes</taxon>
        <taxon>Agaricomycetidae</taxon>
        <taxon>Agaricales</taxon>
        <taxon>Agaricineae</taxon>
        <taxon>Hymenogastraceae</taxon>
        <taxon>Hebeloma</taxon>
    </lineage>
</organism>
<evidence type="ECO:0000313" key="3">
    <source>
        <dbReference type="Proteomes" id="UP000053424"/>
    </source>
</evidence>
<keyword evidence="3" id="KW-1185">Reference proteome</keyword>